<dbReference type="Gramene" id="MELO3C013190.2.1">
    <property type="protein sequence ID" value="MELO3C013190.2.1"/>
    <property type="gene ID" value="MELO3C013190.2"/>
</dbReference>
<sequence length="55" mass="6180">MKNEESTPGLAQAIHDPSTATNEVHNTATQHHYARRHDANFKRVPFCAAPQCFEC</sequence>
<evidence type="ECO:0000256" key="1">
    <source>
        <dbReference type="SAM" id="MobiDB-lite"/>
    </source>
</evidence>
<reference evidence="2" key="1">
    <citation type="submission" date="2023-03" db="UniProtKB">
        <authorList>
            <consortium name="EnsemblPlants"/>
        </authorList>
    </citation>
    <scope>IDENTIFICATION</scope>
</reference>
<evidence type="ECO:0000313" key="2">
    <source>
        <dbReference type="EnsemblPlants" id="MELO3C013190.2.1"/>
    </source>
</evidence>
<feature type="region of interest" description="Disordered" evidence="1">
    <location>
        <begin position="1"/>
        <end position="20"/>
    </location>
</feature>
<dbReference type="EnsemblPlants" id="MELO3C013190.2.1">
    <property type="protein sequence ID" value="MELO3C013190.2.1"/>
    <property type="gene ID" value="MELO3C013190.2"/>
</dbReference>
<proteinExistence type="predicted"/>
<protein>
    <submittedName>
        <fullName evidence="2">Uncharacterized protein</fullName>
    </submittedName>
</protein>
<dbReference type="AlphaFoldDB" id="A0A9I9D4Y9"/>
<name>A0A9I9D4Y9_CUCME</name>
<accession>A0A9I9D4Y9</accession>
<organism evidence="2">
    <name type="scientific">Cucumis melo</name>
    <name type="common">Muskmelon</name>
    <dbReference type="NCBI Taxonomy" id="3656"/>
    <lineage>
        <taxon>Eukaryota</taxon>
        <taxon>Viridiplantae</taxon>
        <taxon>Streptophyta</taxon>
        <taxon>Embryophyta</taxon>
        <taxon>Tracheophyta</taxon>
        <taxon>Spermatophyta</taxon>
        <taxon>Magnoliopsida</taxon>
        <taxon>eudicotyledons</taxon>
        <taxon>Gunneridae</taxon>
        <taxon>Pentapetalae</taxon>
        <taxon>rosids</taxon>
        <taxon>fabids</taxon>
        <taxon>Cucurbitales</taxon>
        <taxon>Cucurbitaceae</taxon>
        <taxon>Benincaseae</taxon>
        <taxon>Cucumis</taxon>
    </lineage>
</organism>